<keyword evidence="2" id="KW-1185">Reference proteome</keyword>
<organism evidence="3">
    <name type="scientific">Anisakis simplex</name>
    <name type="common">Herring worm</name>
    <dbReference type="NCBI Taxonomy" id="6269"/>
    <lineage>
        <taxon>Eukaryota</taxon>
        <taxon>Metazoa</taxon>
        <taxon>Ecdysozoa</taxon>
        <taxon>Nematoda</taxon>
        <taxon>Chromadorea</taxon>
        <taxon>Rhabditida</taxon>
        <taxon>Spirurina</taxon>
        <taxon>Ascaridomorpha</taxon>
        <taxon>Ascaridoidea</taxon>
        <taxon>Anisakidae</taxon>
        <taxon>Anisakis</taxon>
        <taxon>Anisakis simplex complex</taxon>
    </lineage>
</organism>
<gene>
    <name evidence="1" type="ORF">ASIM_LOCUS6857</name>
</gene>
<sequence>MAVQLKDICLVLIPEAPLMTLSGLAVGNNTTSSSAAAAVNSALALGSNNSSSINMNGSTANDHDQCLISTVISSSVELWPWSPLAVAT</sequence>
<evidence type="ECO:0000313" key="1">
    <source>
        <dbReference type="EMBL" id="VDK27957.1"/>
    </source>
</evidence>
<reference evidence="3" key="1">
    <citation type="submission" date="2017-02" db="UniProtKB">
        <authorList>
            <consortium name="WormBaseParasite"/>
        </authorList>
    </citation>
    <scope>IDENTIFICATION</scope>
</reference>
<dbReference type="AlphaFoldDB" id="A0A0M3JHH3"/>
<proteinExistence type="predicted"/>
<dbReference type="EMBL" id="UYRR01015611">
    <property type="protein sequence ID" value="VDK27957.1"/>
    <property type="molecule type" value="Genomic_DNA"/>
</dbReference>
<name>A0A0M3JHH3_ANISI</name>
<evidence type="ECO:0000313" key="2">
    <source>
        <dbReference type="Proteomes" id="UP000267096"/>
    </source>
</evidence>
<dbReference type="Proteomes" id="UP000267096">
    <property type="component" value="Unassembled WGS sequence"/>
</dbReference>
<evidence type="ECO:0000313" key="3">
    <source>
        <dbReference type="WBParaSite" id="ASIM_0000708701-mRNA-1"/>
    </source>
</evidence>
<dbReference type="WBParaSite" id="ASIM_0000708701-mRNA-1">
    <property type="protein sequence ID" value="ASIM_0000708701-mRNA-1"/>
    <property type="gene ID" value="ASIM_0000708701"/>
</dbReference>
<reference evidence="1 2" key="2">
    <citation type="submission" date="2018-11" db="EMBL/GenBank/DDBJ databases">
        <authorList>
            <consortium name="Pathogen Informatics"/>
        </authorList>
    </citation>
    <scope>NUCLEOTIDE SEQUENCE [LARGE SCALE GENOMIC DNA]</scope>
</reference>
<accession>A0A0M3JHH3</accession>
<protein>
    <submittedName>
        <fullName evidence="3">Secreted protein</fullName>
    </submittedName>
</protein>